<evidence type="ECO:0000256" key="2">
    <source>
        <dbReference type="ARBA" id="ARBA00023242"/>
    </source>
</evidence>
<dbReference type="Pfam" id="PF23726">
    <property type="entry name" value="Beta-prop_RSE1_2nd"/>
    <property type="match status" value="1"/>
</dbReference>
<evidence type="ECO:0000313" key="7">
    <source>
        <dbReference type="EMBL" id="EEC81703.1"/>
    </source>
</evidence>
<dbReference type="InterPro" id="IPR018846">
    <property type="entry name" value="Beta-prop_RSE1/DDB1/CPSF1_1st"/>
</dbReference>
<name>B8B885_ORYSI</name>
<accession>B8B885</accession>
<keyword evidence="2" id="KW-0539">Nucleus</keyword>
<dbReference type="InterPro" id="IPR050358">
    <property type="entry name" value="RSE1/DDB1/CFT1"/>
</dbReference>
<dbReference type="GO" id="GO:0005634">
    <property type="term" value="C:nucleus"/>
    <property type="evidence" value="ECO:0007669"/>
    <property type="project" value="UniProtKB-SubCell"/>
</dbReference>
<feature type="region of interest" description="Disordered" evidence="3">
    <location>
        <begin position="1"/>
        <end position="34"/>
    </location>
</feature>
<dbReference type="Gene3D" id="2.130.10.10">
    <property type="entry name" value="YVTN repeat-like/Quinoprotein amine dehydrogenase"/>
    <property type="match status" value="2"/>
</dbReference>
<evidence type="ECO:0000256" key="3">
    <source>
        <dbReference type="SAM" id="MobiDB-lite"/>
    </source>
</evidence>
<dbReference type="EMBL" id="CM000132">
    <property type="protein sequence ID" value="EEC81703.1"/>
    <property type="molecule type" value="Genomic_DNA"/>
</dbReference>
<dbReference type="GO" id="GO:0003676">
    <property type="term" value="F:nucleic acid binding"/>
    <property type="evidence" value="ECO:0007669"/>
    <property type="project" value="InterPro"/>
</dbReference>
<dbReference type="OMA" id="NPRMIFC"/>
<dbReference type="InterPro" id="IPR015943">
    <property type="entry name" value="WD40/YVTN_repeat-like_dom_sf"/>
</dbReference>
<feature type="compositionally biased region" description="Low complexity" evidence="3">
    <location>
        <begin position="16"/>
        <end position="34"/>
    </location>
</feature>
<evidence type="ECO:0000259" key="5">
    <source>
        <dbReference type="Pfam" id="PF10433"/>
    </source>
</evidence>
<protein>
    <submittedName>
        <fullName evidence="7">Uncharacterized protein</fullName>
    </submittedName>
</protein>
<evidence type="ECO:0000259" key="4">
    <source>
        <dbReference type="Pfam" id="PF03178"/>
    </source>
</evidence>
<evidence type="ECO:0000256" key="1">
    <source>
        <dbReference type="ARBA" id="ARBA00004123"/>
    </source>
</evidence>
<feature type="domain" description="RSE1/DDB1/CPSF1 C-terminal" evidence="4">
    <location>
        <begin position="1066"/>
        <end position="1221"/>
    </location>
</feature>
<comment type="subcellular location">
    <subcellularLocation>
        <location evidence="1">Nucleus</location>
    </subcellularLocation>
</comment>
<dbReference type="HOGENOM" id="CLU_008144_0_0_1"/>
<evidence type="ECO:0000313" key="8">
    <source>
        <dbReference type="Proteomes" id="UP000007015"/>
    </source>
</evidence>
<dbReference type="Proteomes" id="UP000007015">
    <property type="component" value="Chromosome 7"/>
</dbReference>
<feature type="domain" description="RSE1/DDB1/CPSF1 C-terminal" evidence="4">
    <location>
        <begin position="1316"/>
        <end position="1388"/>
    </location>
</feature>
<feature type="domain" description="RSE1/DDB1/CPSF1 second beta-propeller" evidence="6">
    <location>
        <begin position="531"/>
        <end position="891"/>
    </location>
</feature>
<dbReference type="InterPro" id="IPR004871">
    <property type="entry name" value="RSE1/DDB1/CPSF1_C"/>
</dbReference>
<proteinExistence type="predicted"/>
<organism evidence="7 8">
    <name type="scientific">Oryza sativa subsp. indica</name>
    <name type="common">Rice</name>
    <dbReference type="NCBI Taxonomy" id="39946"/>
    <lineage>
        <taxon>Eukaryota</taxon>
        <taxon>Viridiplantae</taxon>
        <taxon>Streptophyta</taxon>
        <taxon>Embryophyta</taxon>
        <taxon>Tracheophyta</taxon>
        <taxon>Spermatophyta</taxon>
        <taxon>Magnoliopsida</taxon>
        <taxon>Liliopsida</taxon>
        <taxon>Poales</taxon>
        <taxon>Poaceae</taxon>
        <taxon>BOP clade</taxon>
        <taxon>Oryzoideae</taxon>
        <taxon>Oryzeae</taxon>
        <taxon>Oryzinae</taxon>
        <taxon>Oryza</taxon>
        <taxon>Oryza sativa</taxon>
    </lineage>
</organism>
<dbReference type="Gramene" id="BGIOSGA024637-TA">
    <property type="protein sequence ID" value="BGIOSGA024637-PA"/>
    <property type="gene ID" value="BGIOSGA024637"/>
</dbReference>
<dbReference type="Pfam" id="PF03178">
    <property type="entry name" value="CPSF_A"/>
    <property type="match status" value="2"/>
</dbReference>
<keyword evidence="8" id="KW-1185">Reference proteome</keyword>
<dbReference type="InterPro" id="IPR058543">
    <property type="entry name" value="Beta-prop_RSE1/DDB1/CPSF1_2nd"/>
</dbReference>
<dbReference type="Pfam" id="PF10433">
    <property type="entry name" value="Beta-prop_RSE1_1st"/>
    <property type="match status" value="1"/>
</dbReference>
<evidence type="ECO:0000259" key="6">
    <source>
        <dbReference type="Pfam" id="PF23726"/>
    </source>
</evidence>
<dbReference type="PANTHER" id="PTHR10644">
    <property type="entry name" value="DNA REPAIR/RNA PROCESSING CPSF FAMILY"/>
    <property type="match status" value="1"/>
</dbReference>
<reference evidence="7 8" key="1">
    <citation type="journal article" date="2005" name="PLoS Biol.">
        <title>The genomes of Oryza sativa: a history of duplications.</title>
        <authorList>
            <person name="Yu J."/>
            <person name="Wang J."/>
            <person name="Lin W."/>
            <person name="Li S."/>
            <person name="Li H."/>
            <person name="Zhou J."/>
            <person name="Ni P."/>
            <person name="Dong W."/>
            <person name="Hu S."/>
            <person name="Zeng C."/>
            <person name="Zhang J."/>
            <person name="Zhang Y."/>
            <person name="Li R."/>
            <person name="Xu Z."/>
            <person name="Li S."/>
            <person name="Li X."/>
            <person name="Zheng H."/>
            <person name="Cong L."/>
            <person name="Lin L."/>
            <person name="Yin J."/>
            <person name="Geng J."/>
            <person name="Li G."/>
            <person name="Shi J."/>
            <person name="Liu J."/>
            <person name="Lv H."/>
            <person name="Li J."/>
            <person name="Wang J."/>
            <person name="Deng Y."/>
            <person name="Ran L."/>
            <person name="Shi X."/>
            <person name="Wang X."/>
            <person name="Wu Q."/>
            <person name="Li C."/>
            <person name="Ren X."/>
            <person name="Wang J."/>
            <person name="Wang X."/>
            <person name="Li D."/>
            <person name="Liu D."/>
            <person name="Zhang X."/>
            <person name="Ji Z."/>
            <person name="Zhao W."/>
            <person name="Sun Y."/>
            <person name="Zhang Z."/>
            <person name="Bao J."/>
            <person name="Han Y."/>
            <person name="Dong L."/>
            <person name="Ji J."/>
            <person name="Chen P."/>
            <person name="Wu S."/>
            <person name="Liu J."/>
            <person name="Xiao Y."/>
            <person name="Bu D."/>
            <person name="Tan J."/>
            <person name="Yang L."/>
            <person name="Ye C."/>
            <person name="Zhang J."/>
            <person name="Xu J."/>
            <person name="Zhou Y."/>
            <person name="Yu Y."/>
            <person name="Zhang B."/>
            <person name="Zhuang S."/>
            <person name="Wei H."/>
            <person name="Liu B."/>
            <person name="Lei M."/>
            <person name="Yu H."/>
            <person name="Li Y."/>
            <person name="Xu H."/>
            <person name="Wei S."/>
            <person name="He X."/>
            <person name="Fang L."/>
            <person name="Zhang Z."/>
            <person name="Zhang Y."/>
            <person name="Huang X."/>
            <person name="Su Z."/>
            <person name="Tong W."/>
            <person name="Li J."/>
            <person name="Tong Z."/>
            <person name="Li S."/>
            <person name="Ye J."/>
            <person name="Wang L."/>
            <person name="Fang L."/>
            <person name="Lei T."/>
            <person name="Chen C."/>
            <person name="Chen H."/>
            <person name="Xu Z."/>
            <person name="Li H."/>
            <person name="Huang H."/>
            <person name="Zhang F."/>
            <person name="Xu H."/>
            <person name="Li N."/>
            <person name="Zhao C."/>
            <person name="Li S."/>
            <person name="Dong L."/>
            <person name="Huang Y."/>
            <person name="Li L."/>
            <person name="Xi Y."/>
            <person name="Qi Q."/>
            <person name="Li W."/>
            <person name="Zhang B."/>
            <person name="Hu W."/>
            <person name="Zhang Y."/>
            <person name="Tian X."/>
            <person name="Jiao Y."/>
            <person name="Liang X."/>
            <person name="Jin J."/>
            <person name="Gao L."/>
            <person name="Zheng W."/>
            <person name="Hao B."/>
            <person name="Liu S."/>
            <person name="Wang W."/>
            <person name="Yuan L."/>
            <person name="Cao M."/>
            <person name="McDermott J."/>
            <person name="Samudrala R."/>
            <person name="Wang J."/>
            <person name="Wong G.K."/>
            <person name="Yang H."/>
        </authorList>
    </citation>
    <scope>NUCLEOTIDE SEQUENCE [LARGE SCALE GENOMIC DNA]</scope>
    <source>
        <strain evidence="8">cv. 93-11</strain>
    </source>
</reference>
<feature type="domain" description="RSE1/DDB1/CPSF1 first beta-propeller" evidence="5">
    <location>
        <begin position="62"/>
        <end position="470"/>
    </location>
</feature>
<sequence>MESPTAVGGGGGGEAGAASSSSSSSGPSTSSAAAAATASASASSSAVATRYLAKRVLRGSAVLHVAQGCFRSPDCVDVVLCKENSLELVVIGEDGVLQSICEQTTFGIIKDVGVLNWRCTHFGLMPKIEGKEILVILSDSGKLSLLYFCSEMHRFFAIANIELSKPGNLRHRLGRILAIDRESRFVAVSAYEDEFAFVRVSVDHKLHAPNGEIEEDAKIISTAYNTSSIHGTVWSMCFISTCLDEEYYPVVAMIVNRGSDVNDLALYGLDSHKRTIDRISTYLEAGPLALEISEIPQLYGFALMFRAGDVLLMDLRNPKDISCIHRISLSTSLIGDHVSVEDSCRGLDVDDDVAACALLELRDSGNNMMRDDSYMDIDGTDNKAVVKSRIVCSWNWEPNAMQGHPRLIFCLDDGEFHLLEFSLDMEGVKVLPECVHRGLPCKPLLWMDKGMVVGFVEMGDGMILQLENNRLVHKSAIQNVAPILDLAIADHHGEKQDQMFACCGMCPEGSLRVIRNGVNVEKLLRTDPIYHGVTGLWTLRMKRTDAYHSFLVLSFVEETRILSVGLSFNDICDAVGFQTDVCTLACGLVADGLLVQIHSKCVKLCLPTACAHPEGTLLPSPVCADWYPDVTISVGAVGHNVVVVATSNPCCLYILGVRSLSSFQYELYEIQHVQLHYEVSCISIPQEDWRLDNSSSSCATSGDFRKDFAANIRKFAVIGTHEPSVHIISLEPGEAFQQLAVGHISVNNALGTPISGCIPENVRFVAAARFYILAGLRNGMLLRFESQTSKGHCFPGSFYKESSTPCDDTSLMLIAVRRIGITPVVLVPLHDRANADIIVLGDRPWLLHSARHSLAYSSISFLPASHVTPVSSTDCPNGLLFVSENCLHLVEMVHGKRLNAQKFSIGGTPRKVLYHSDSRTLLVLRTGLTSVSCSSDIVQIDPSNGALLSRFKCEPGETAKCMQIAKIGNDQVLIVGTSKSNGRPMMPNGEAESIKGRLILLSLETIESPRESGSFTAASNLNSSHAGSPFPEFVGYAAEELSSNSMCSSPDEVCCNQIQPELMAGHLRSLVQHTFNGAVLAVHPYLDRYVLAAAGNVLFVFGFLNESPHRIKKYTTSRTRFTITCLKTYASRIAVGDCRDGVLFYSYHENLRKLELIYSDPAQRLVGDVALLSCETAVVSDRRGSISVLSCPRLEVSESPEKNLAVHCSGYMGETAMSIQKRWRLRNNTCWLLPLGCWLLRGEASSAVRKSRQWGRRLVGVAMAASSVVVAAAKRRDGGAKRRDGAARWWRYETAVAFKHWLPIDDLTEPVLESVYNCVVASTLLGSIFVMIPLTSEEHQMLQDVQERLSVHPLTAPLLGNDHAEFRRRGIPSGVPPILDGDMLVQFLELTSEQQHDVLNIVSPGKKRQHDISVFQVMRALERVHYALN</sequence>
<dbReference type="STRING" id="39946.B8B885"/>
<gene>
    <name evidence="7" type="ORF">OsI_25307</name>
</gene>